<organism evidence="6 7">
    <name type="scientific">Polypedilum vanderplanki</name>
    <name type="common">Sleeping chironomid midge</name>
    <dbReference type="NCBI Taxonomy" id="319348"/>
    <lineage>
        <taxon>Eukaryota</taxon>
        <taxon>Metazoa</taxon>
        <taxon>Ecdysozoa</taxon>
        <taxon>Arthropoda</taxon>
        <taxon>Hexapoda</taxon>
        <taxon>Insecta</taxon>
        <taxon>Pterygota</taxon>
        <taxon>Neoptera</taxon>
        <taxon>Endopterygota</taxon>
        <taxon>Diptera</taxon>
        <taxon>Nematocera</taxon>
        <taxon>Chironomoidea</taxon>
        <taxon>Chironomidae</taxon>
        <taxon>Chironominae</taxon>
        <taxon>Polypedilum</taxon>
        <taxon>Polypedilum</taxon>
    </lineage>
</organism>
<feature type="signal peptide" evidence="4">
    <location>
        <begin position="1"/>
        <end position="18"/>
    </location>
</feature>
<dbReference type="InterPro" id="IPR018114">
    <property type="entry name" value="TRYPSIN_HIS"/>
</dbReference>
<sequence>MKSFLFLFSLCVVKNSFAFFSNKIINGQLAVDGQFPHMVQFSIKTHNLPKYCGGSLITDQWVLTAAHCFKGFEMISAKAYLGSVYWRKMPVKTKVIEIVTHPSYVNINGYDIALVKLEKKINFTDTIQPVSLPSKSQSRSENTLLVPGFGETKNASQSILHLRYARMREISEEECSFDWGWKMKDSHLCAVGVENINHTTCKGDSGNSIVEQSDNGSVALGIVSFGNPGCLGKPKVFTRISSYLDFIHEVTGRNIEN</sequence>
<dbReference type="SUPFAM" id="SSF50494">
    <property type="entry name" value="Trypsin-like serine proteases"/>
    <property type="match status" value="1"/>
</dbReference>
<dbReference type="EMBL" id="JADBJN010000002">
    <property type="protein sequence ID" value="KAG5678244.1"/>
    <property type="molecule type" value="Genomic_DNA"/>
</dbReference>
<dbReference type="GO" id="GO:0004252">
    <property type="term" value="F:serine-type endopeptidase activity"/>
    <property type="evidence" value="ECO:0007669"/>
    <property type="project" value="InterPro"/>
</dbReference>
<reference evidence="6" key="1">
    <citation type="submission" date="2021-03" db="EMBL/GenBank/DDBJ databases">
        <title>Chromosome level genome of the anhydrobiotic midge Polypedilum vanderplanki.</title>
        <authorList>
            <person name="Yoshida Y."/>
            <person name="Kikawada T."/>
            <person name="Gusev O."/>
        </authorList>
    </citation>
    <scope>NUCLEOTIDE SEQUENCE</scope>
    <source>
        <strain evidence="6">NIAS01</strain>
        <tissue evidence="6">Whole body or cell culture</tissue>
    </source>
</reference>
<keyword evidence="2" id="KW-0325">Glycoprotein</keyword>
<dbReference type="GO" id="GO:0006508">
    <property type="term" value="P:proteolysis"/>
    <property type="evidence" value="ECO:0007669"/>
    <property type="project" value="InterPro"/>
</dbReference>
<dbReference type="Pfam" id="PF00089">
    <property type="entry name" value="Trypsin"/>
    <property type="match status" value="1"/>
</dbReference>
<dbReference type="Proteomes" id="UP001107558">
    <property type="component" value="Chromosome 2"/>
</dbReference>
<feature type="chain" id="PRO_5039898080" description="Peptidase S1 domain-containing protein" evidence="4">
    <location>
        <begin position="19"/>
        <end position="257"/>
    </location>
</feature>
<dbReference type="PANTHER" id="PTHR24256">
    <property type="entry name" value="TRYPTASE-RELATED"/>
    <property type="match status" value="1"/>
</dbReference>
<dbReference type="InterPro" id="IPR001254">
    <property type="entry name" value="Trypsin_dom"/>
</dbReference>
<evidence type="ECO:0000256" key="1">
    <source>
        <dbReference type="ARBA" id="ARBA00023157"/>
    </source>
</evidence>
<evidence type="ECO:0000313" key="7">
    <source>
        <dbReference type="Proteomes" id="UP001107558"/>
    </source>
</evidence>
<dbReference type="InterPro" id="IPR009003">
    <property type="entry name" value="Peptidase_S1_PA"/>
</dbReference>
<keyword evidence="4" id="KW-0732">Signal</keyword>
<keyword evidence="1" id="KW-1015">Disulfide bond</keyword>
<dbReference type="AlphaFoldDB" id="A0A9J6C7V9"/>
<evidence type="ECO:0000256" key="2">
    <source>
        <dbReference type="ARBA" id="ARBA00023180"/>
    </source>
</evidence>
<dbReference type="PROSITE" id="PS50240">
    <property type="entry name" value="TRYPSIN_DOM"/>
    <property type="match status" value="1"/>
</dbReference>
<keyword evidence="7" id="KW-1185">Reference proteome</keyword>
<accession>A0A9J6C7V9</accession>
<comment type="similarity">
    <text evidence="3">Belongs to the peptidase S1 family. CLIP subfamily.</text>
</comment>
<evidence type="ECO:0000259" key="5">
    <source>
        <dbReference type="PROSITE" id="PS50240"/>
    </source>
</evidence>
<dbReference type="Gene3D" id="2.40.10.10">
    <property type="entry name" value="Trypsin-like serine proteases"/>
    <property type="match status" value="1"/>
</dbReference>
<dbReference type="PRINTS" id="PR00722">
    <property type="entry name" value="CHYMOTRYPSIN"/>
</dbReference>
<comment type="caution">
    <text evidence="6">The sequence shown here is derived from an EMBL/GenBank/DDBJ whole genome shotgun (WGS) entry which is preliminary data.</text>
</comment>
<dbReference type="CDD" id="cd00190">
    <property type="entry name" value="Tryp_SPc"/>
    <property type="match status" value="1"/>
</dbReference>
<dbReference type="FunFam" id="2.40.10.10:FF:000068">
    <property type="entry name" value="transmembrane protease serine 2"/>
    <property type="match status" value="1"/>
</dbReference>
<feature type="domain" description="Peptidase S1" evidence="5">
    <location>
        <begin position="24"/>
        <end position="252"/>
    </location>
</feature>
<name>A0A9J6C7V9_POLVA</name>
<evidence type="ECO:0000256" key="4">
    <source>
        <dbReference type="SAM" id="SignalP"/>
    </source>
</evidence>
<protein>
    <recommendedName>
        <fullName evidence="5">Peptidase S1 domain-containing protein</fullName>
    </recommendedName>
</protein>
<dbReference type="InterPro" id="IPR051487">
    <property type="entry name" value="Ser/Thr_Proteases_Immune/Dev"/>
</dbReference>
<dbReference type="PROSITE" id="PS00134">
    <property type="entry name" value="TRYPSIN_HIS"/>
    <property type="match status" value="1"/>
</dbReference>
<dbReference type="InterPro" id="IPR043504">
    <property type="entry name" value="Peptidase_S1_PA_chymotrypsin"/>
</dbReference>
<evidence type="ECO:0000313" key="6">
    <source>
        <dbReference type="EMBL" id="KAG5678244.1"/>
    </source>
</evidence>
<gene>
    <name evidence="6" type="ORF">PVAND_007936</name>
</gene>
<dbReference type="SMART" id="SM00020">
    <property type="entry name" value="Tryp_SPc"/>
    <property type="match status" value="1"/>
</dbReference>
<evidence type="ECO:0000256" key="3">
    <source>
        <dbReference type="ARBA" id="ARBA00024195"/>
    </source>
</evidence>
<dbReference type="InterPro" id="IPR001314">
    <property type="entry name" value="Peptidase_S1A"/>
</dbReference>
<proteinExistence type="inferred from homology"/>
<dbReference type="OrthoDB" id="5565075at2759"/>